<organism evidence="1 2">
    <name type="scientific">Rhizophagus clarus</name>
    <dbReference type="NCBI Taxonomy" id="94130"/>
    <lineage>
        <taxon>Eukaryota</taxon>
        <taxon>Fungi</taxon>
        <taxon>Fungi incertae sedis</taxon>
        <taxon>Mucoromycota</taxon>
        <taxon>Glomeromycotina</taxon>
        <taxon>Glomeromycetes</taxon>
        <taxon>Glomerales</taxon>
        <taxon>Glomeraceae</taxon>
        <taxon>Rhizophagus</taxon>
    </lineage>
</organism>
<dbReference type="EMBL" id="BLAL01000036">
    <property type="protein sequence ID" value="GES78282.1"/>
    <property type="molecule type" value="Genomic_DNA"/>
</dbReference>
<evidence type="ECO:0000313" key="2">
    <source>
        <dbReference type="Proteomes" id="UP000615446"/>
    </source>
</evidence>
<sequence>MILCIAGQLSSQDEIQQSRLFRTTHFHQKINTPKPEYSLFGNQDKIDEAILRINIDRIKNSGMTMKRNRQRRVANPIIDYV</sequence>
<accession>A0A8H3KYJ9</accession>
<gene>
    <name evidence="1" type="ORF">RCL2_000559100</name>
</gene>
<comment type="caution">
    <text evidence="1">The sequence shown here is derived from an EMBL/GenBank/DDBJ whole genome shotgun (WGS) entry which is preliminary data.</text>
</comment>
<reference evidence="1" key="1">
    <citation type="submission" date="2019-10" db="EMBL/GenBank/DDBJ databases">
        <title>Conservation and host-specific expression of non-tandemly repeated heterogenous ribosome RNA gene in arbuscular mycorrhizal fungi.</title>
        <authorList>
            <person name="Maeda T."/>
            <person name="Kobayashi Y."/>
            <person name="Nakagawa T."/>
            <person name="Ezawa T."/>
            <person name="Yamaguchi K."/>
            <person name="Bino T."/>
            <person name="Nishimoto Y."/>
            <person name="Shigenobu S."/>
            <person name="Kawaguchi M."/>
        </authorList>
    </citation>
    <scope>NUCLEOTIDE SEQUENCE</scope>
    <source>
        <strain evidence="1">HR1</strain>
    </source>
</reference>
<dbReference type="Proteomes" id="UP000615446">
    <property type="component" value="Unassembled WGS sequence"/>
</dbReference>
<protein>
    <submittedName>
        <fullName evidence="1">Uncharacterized protein</fullName>
    </submittedName>
</protein>
<evidence type="ECO:0000313" key="1">
    <source>
        <dbReference type="EMBL" id="GES78282.1"/>
    </source>
</evidence>
<name>A0A8H3KYJ9_9GLOM</name>
<proteinExistence type="predicted"/>
<dbReference type="AlphaFoldDB" id="A0A8H3KYJ9"/>